<dbReference type="InterPro" id="IPR002792">
    <property type="entry name" value="TRAM_dom"/>
</dbReference>
<feature type="binding site" evidence="4">
    <location>
        <position position="389"/>
    </location>
    <ligand>
        <name>S-adenosyl-L-methionine</name>
        <dbReference type="ChEBI" id="CHEBI:59789"/>
    </ligand>
</feature>
<evidence type="ECO:0000313" key="9">
    <source>
        <dbReference type="Proteomes" id="UP001260872"/>
    </source>
</evidence>
<dbReference type="InterPro" id="IPR010280">
    <property type="entry name" value="U5_MeTrfase_fam"/>
</dbReference>
<dbReference type="Gene3D" id="2.40.50.1070">
    <property type="match status" value="1"/>
</dbReference>
<feature type="binding site" evidence="4">
    <location>
        <position position="336"/>
    </location>
    <ligand>
        <name>S-adenosyl-L-methionine</name>
        <dbReference type="ChEBI" id="CHEBI:59789"/>
    </ligand>
</feature>
<feature type="binding site" evidence="4">
    <location>
        <position position="365"/>
    </location>
    <ligand>
        <name>S-adenosyl-L-methionine</name>
        <dbReference type="ChEBI" id="CHEBI:59789"/>
    </ligand>
</feature>
<evidence type="ECO:0000256" key="4">
    <source>
        <dbReference type="PROSITE-ProRule" id="PRU01024"/>
    </source>
</evidence>
<dbReference type="InterPro" id="IPR029063">
    <property type="entry name" value="SAM-dependent_MTases_sf"/>
</dbReference>
<feature type="binding site" evidence="4">
    <location>
        <position position="435"/>
    </location>
    <ligand>
        <name>S-adenosyl-L-methionine</name>
        <dbReference type="ChEBI" id="CHEBI:59789"/>
    </ligand>
</feature>
<evidence type="ECO:0000313" key="8">
    <source>
        <dbReference type="EMBL" id="MDR5712068.1"/>
    </source>
</evidence>
<feature type="compositionally biased region" description="Low complexity" evidence="6">
    <location>
        <begin position="266"/>
        <end position="281"/>
    </location>
</feature>
<evidence type="ECO:0000259" key="7">
    <source>
        <dbReference type="PROSITE" id="PS50926"/>
    </source>
</evidence>
<dbReference type="Pfam" id="PF01938">
    <property type="entry name" value="TRAM"/>
    <property type="match status" value="1"/>
</dbReference>
<dbReference type="Gene3D" id="2.40.50.140">
    <property type="entry name" value="Nucleic acid-binding proteins"/>
    <property type="match status" value="1"/>
</dbReference>
<proteinExistence type="inferred from homology"/>
<organism evidence="8 9">
    <name type="scientific">Nesterenkonia flava</name>
    <dbReference type="NCBI Taxonomy" id="469799"/>
    <lineage>
        <taxon>Bacteria</taxon>
        <taxon>Bacillati</taxon>
        <taxon>Actinomycetota</taxon>
        <taxon>Actinomycetes</taxon>
        <taxon>Micrococcales</taxon>
        <taxon>Micrococcaceae</taxon>
        <taxon>Nesterenkonia</taxon>
    </lineage>
</organism>
<dbReference type="PANTHER" id="PTHR11061:SF30">
    <property type="entry name" value="TRNA (URACIL(54)-C(5))-METHYLTRANSFERASE"/>
    <property type="match status" value="1"/>
</dbReference>
<accession>A0ABU1FV48</accession>
<feature type="domain" description="TRAM" evidence="7">
    <location>
        <begin position="1"/>
        <end position="60"/>
    </location>
</feature>
<dbReference type="PROSITE" id="PS01230">
    <property type="entry name" value="TRMA_1"/>
    <property type="match status" value="1"/>
</dbReference>
<protein>
    <submittedName>
        <fullName evidence="8">TRAM domain-containing protein</fullName>
    </submittedName>
</protein>
<reference evidence="9" key="1">
    <citation type="submission" date="2023-07" db="EMBL/GenBank/DDBJ databases">
        <title>Description of three actinobacteria isolated from air of manufacturing shop in a pharmaceutical factory.</title>
        <authorList>
            <person name="Zhang D.-F."/>
        </authorList>
    </citation>
    <scope>NUCLEOTIDE SEQUENCE [LARGE SCALE GENOMIC DNA]</scope>
    <source>
        <strain evidence="9">CCTCC AB 207010</strain>
    </source>
</reference>
<evidence type="ECO:0000256" key="6">
    <source>
        <dbReference type="SAM" id="MobiDB-lite"/>
    </source>
</evidence>
<keyword evidence="1 4" id="KW-0489">Methyltransferase</keyword>
<keyword evidence="9" id="KW-1185">Reference proteome</keyword>
<comment type="similarity">
    <text evidence="4">Belongs to the class I-like SAM-binding methyltransferase superfamily. RNA M5U methyltransferase family.</text>
</comment>
<gene>
    <name evidence="8" type="ORF">RH857_07990</name>
</gene>
<dbReference type="InterPro" id="IPR030390">
    <property type="entry name" value="MeTrfase_TrmA_AS"/>
</dbReference>
<sequence>MTSAQMLTLQIGPMAHGGHCIARHEGRVVFVRHAVPGETVRAAVTEGGEGAKFWRADVVEVLRPSDHRRRHVWKQADALRAHELGRVPVGGADYGHITDAHQRRLKGHVFRDALARIGGIDLADMRLPGLPADGELHVEPVEPISPGGLHWRTRVSFGVTGSGGLGMKPFRSHDLVELRSMPLAVEALGESTLFSWDFQHATTVDVVAPGGAGPLALIVHVEVTEGEEADSAVAELTERLRRQAGQASGVQSITLALRHAPPASTARPPGSAGGSRAAVARRSGRRGKALGTPTPTRVEYRCIVGERTVREPLPSGFAAPEGQRESVQIAPEGFWQIHRGAPRALVSAAVEMSQVAPGDSAADLYAGAGLFTAWLAGSVGSAGHVLSVEAAGVSHEAAVELFQGVSHVHPVGQPVERTLQRLTEMPGRPRLVLLDPPRAGAGQRVIAGLDAVAPEQILYVSCDPASFARDAKQLLSLGWRLRRLRVLDMYPNTHHMESVALFTH</sequence>
<dbReference type="Gene3D" id="3.40.50.150">
    <property type="entry name" value="Vaccinia Virus protein VP39"/>
    <property type="match status" value="1"/>
</dbReference>
<evidence type="ECO:0000256" key="3">
    <source>
        <dbReference type="ARBA" id="ARBA00022691"/>
    </source>
</evidence>
<dbReference type="PROSITE" id="PS50926">
    <property type="entry name" value="TRAM"/>
    <property type="match status" value="1"/>
</dbReference>
<dbReference type="PANTHER" id="PTHR11061">
    <property type="entry name" value="RNA M5U METHYLTRANSFERASE"/>
    <property type="match status" value="1"/>
</dbReference>
<dbReference type="RefSeq" id="WP_310537449.1">
    <property type="nucleotide sequence ID" value="NZ_BAAAOC010000088.1"/>
</dbReference>
<feature type="active site" evidence="5">
    <location>
        <position position="462"/>
    </location>
</feature>
<dbReference type="Pfam" id="PF05958">
    <property type="entry name" value="tRNA_U5-meth_tr"/>
    <property type="match status" value="1"/>
</dbReference>
<keyword evidence="3 4" id="KW-0949">S-adenosyl-L-methionine</keyword>
<dbReference type="InterPro" id="IPR012340">
    <property type="entry name" value="NA-bd_OB-fold"/>
</dbReference>
<comment type="caution">
    <text evidence="8">The sequence shown here is derived from an EMBL/GenBank/DDBJ whole genome shotgun (WGS) entry which is preliminary data.</text>
</comment>
<evidence type="ECO:0000256" key="1">
    <source>
        <dbReference type="ARBA" id="ARBA00022603"/>
    </source>
</evidence>
<evidence type="ECO:0000256" key="2">
    <source>
        <dbReference type="ARBA" id="ARBA00022679"/>
    </source>
</evidence>
<dbReference type="SUPFAM" id="SSF50249">
    <property type="entry name" value="Nucleic acid-binding proteins"/>
    <property type="match status" value="1"/>
</dbReference>
<feature type="region of interest" description="Disordered" evidence="6">
    <location>
        <begin position="260"/>
        <end position="292"/>
    </location>
</feature>
<dbReference type="Proteomes" id="UP001260872">
    <property type="component" value="Unassembled WGS sequence"/>
</dbReference>
<dbReference type="SUPFAM" id="SSF53335">
    <property type="entry name" value="S-adenosyl-L-methionine-dependent methyltransferases"/>
    <property type="match status" value="1"/>
</dbReference>
<feature type="active site" description="Nucleophile" evidence="4">
    <location>
        <position position="462"/>
    </location>
</feature>
<dbReference type="EMBL" id="JAVKGT010000018">
    <property type="protein sequence ID" value="MDR5712068.1"/>
    <property type="molecule type" value="Genomic_DNA"/>
</dbReference>
<dbReference type="PROSITE" id="PS51687">
    <property type="entry name" value="SAM_MT_RNA_M5U"/>
    <property type="match status" value="1"/>
</dbReference>
<keyword evidence="2 4" id="KW-0808">Transferase</keyword>
<name>A0ABU1FV48_9MICC</name>
<evidence type="ECO:0000256" key="5">
    <source>
        <dbReference type="PROSITE-ProRule" id="PRU10015"/>
    </source>
</evidence>